<evidence type="ECO:0000313" key="17">
    <source>
        <dbReference type="Proteomes" id="UP000018855"/>
    </source>
</evidence>
<evidence type="ECO:0000256" key="2">
    <source>
        <dbReference type="ARBA" id="ARBA00005045"/>
    </source>
</evidence>
<dbReference type="SUPFAM" id="SSF55681">
    <property type="entry name" value="Class II aaRS and biotin synthetases"/>
    <property type="match status" value="1"/>
</dbReference>
<dbReference type="InterPro" id="IPR006195">
    <property type="entry name" value="aa-tRNA-synth_II"/>
</dbReference>
<dbReference type="GO" id="GO:0006434">
    <property type="term" value="P:seryl-tRNA aminoacylation"/>
    <property type="evidence" value="ECO:0007669"/>
    <property type="project" value="InterPro"/>
</dbReference>
<dbReference type="GO" id="GO:0140096">
    <property type="term" value="F:catalytic activity, acting on a protein"/>
    <property type="evidence" value="ECO:0007669"/>
    <property type="project" value="UniProtKB-ARBA"/>
</dbReference>
<dbReference type="InterPro" id="IPR045864">
    <property type="entry name" value="aa-tRNA-synth_II/BPL/LPL"/>
</dbReference>
<dbReference type="Pfam" id="PF00587">
    <property type="entry name" value="tRNA-synt_2b"/>
    <property type="match status" value="1"/>
</dbReference>
<dbReference type="Gene3D" id="3.30.930.10">
    <property type="entry name" value="Bira Bifunctional Protein, Domain 2"/>
    <property type="match status" value="1"/>
</dbReference>
<keyword evidence="9" id="KW-0648">Protein biosynthesis</keyword>
<evidence type="ECO:0000256" key="7">
    <source>
        <dbReference type="ARBA" id="ARBA00022741"/>
    </source>
</evidence>
<evidence type="ECO:0000256" key="14">
    <source>
        <dbReference type="ARBA" id="ARBA00048823"/>
    </source>
</evidence>
<comment type="catalytic activity">
    <reaction evidence="13">
        <text>tRNA(Sec) + L-serine + ATP = L-seryl-tRNA(Sec) + AMP + diphosphate + H(+)</text>
        <dbReference type="Rhea" id="RHEA:42580"/>
        <dbReference type="Rhea" id="RHEA-COMP:9742"/>
        <dbReference type="Rhea" id="RHEA-COMP:10128"/>
        <dbReference type="ChEBI" id="CHEBI:15378"/>
        <dbReference type="ChEBI" id="CHEBI:30616"/>
        <dbReference type="ChEBI" id="CHEBI:33019"/>
        <dbReference type="ChEBI" id="CHEBI:33384"/>
        <dbReference type="ChEBI" id="CHEBI:78442"/>
        <dbReference type="ChEBI" id="CHEBI:78533"/>
        <dbReference type="ChEBI" id="CHEBI:456215"/>
        <dbReference type="EC" id="6.1.1.11"/>
    </reaction>
</comment>
<proteinExistence type="inferred from homology"/>
<dbReference type="AlphaFoldDB" id="W1V8K7"/>
<keyword evidence="6 16" id="KW-0436">Ligase</keyword>
<dbReference type="GO" id="GO:0005737">
    <property type="term" value="C:cytoplasm"/>
    <property type="evidence" value="ECO:0007669"/>
    <property type="project" value="UniProtKB-SubCell"/>
</dbReference>
<gene>
    <name evidence="16" type="ORF">Q619_VDC00290G0001</name>
</gene>
<evidence type="ECO:0000256" key="5">
    <source>
        <dbReference type="ARBA" id="ARBA00022490"/>
    </source>
</evidence>
<feature type="domain" description="Aminoacyl-transfer RNA synthetases class-II family profile" evidence="15">
    <location>
        <begin position="1"/>
        <end position="143"/>
    </location>
</feature>
<sequence length="143" mass="16053">MTGTGQLPKFAEDMYHVAGTEYFLIPTAEVTLTNYHGGEILSEEELPKYYTAFTACFRAEAGSAGRDTRGLIRQHQFNKVEMVKLAKPEDSYAELEKLTDNAEEVLRLLELPFRVITLCTGDIGFGSAKTYDVEVWMPAQGKY</sequence>
<comment type="pathway">
    <text evidence="2">Aminoacyl-tRNA biosynthesis; selenocysteinyl-tRNA(Sec) biosynthesis; L-seryl-tRNA(Sec) from L-serine and tRNA(Sec): step 1/1.</text>
</comment>
<name>W1V8K7_9FIRM</name>
<dbReference type="Proteomes" id="UP000018855">
    <property type="component" value="Unassembled WGS sequence"/>
</dbReference>
<evidence type="ECO:0000256" key="4">
    <source>
        <dbReference type="ARBA" id="ARBA00012840"/>
    </source>
</evidence>
<accession>W1V8K7</accession>
<keyword evidence="5" id="KW-0963">Cytoplasm</keyword>
<protein>
    <recommendedName>
        <fullName evidence="4">serine--tRNA ligase</fullName>
        <ecNumber evidence="4">6.1.1.11</ecNumber>
    </recommendedName>
    <alternativeName>
        <fullName evidence="11">Seryl-tRNA synthetase</fullName>
    </alternativeName>
    <alternativeName>
        <fullName evidence="12">Seryl-tRNA(Ser/Sec) synthetase</fullName>
    </alternativeName>
</protein>
<evidence type="ECO:0000256" key="12">
    <source>
        <dbReference type="ARBA" id="ARBA00033352"/>
    </source>
</evidence>
<comment type="catalytic activity">
    <reaction evidence="14">
        <text>tRNA(Ser) + L-serine + ATP = L-seryl-tRNA(Ser) + AMP + diphosphate + H(+)</text>
        <dbReference type="Rhea" id="RHEA:12292"/>
        <dbReference type="Rhea" id="RHEA-COMP:9669"/>
        <dbReference type="Rhea" id="RHEA-COMP:9703"/>
        <dbReference type="ChEBI" id="CHEBI:15378"/>
        <dbReference type="ChEBI" id="CHEBI:30616"/>
        <dbReference type="ChEBI" id="CHEBI:33019"/>
        <dbReference type="ChEBI" id="CHEBI:33384"/>
        <dbReference type="ChEBI" id="CHEBI:78442"/>
        <dbReference type="ChEBI" id="CHEBI:78533"/>
        <dbReference type="ChEBI" id="CHEBI:456215"/>
        <dbReference type="EC" id="6.1.1.11"/>
    </reaction>
</comment>
<evidence type="ECO:0000256" key="8">
    <source>
        <dbReference type="ARBA" id="ARBA00022840"/>
    </source>
</evidence>
<evidence type="ECO:0000256" key="11">
    <source>
        <dbReference type="ARBA" id="ARBA00031113"/>
    </source>
</evidence>
<keyword evidence="10" id="KW-0030">Aminoacyl-tRNA synthetase</keyword>
<dbReference type="EMBL" id="AZMJ01000290">
    <property type="protein sequence ID" value="ETJ00324.1"/>
    <property type="molecule type" value="Genomic_DNA"/>
</dbReference>
<dbReference type="InterPro" id="IPR002314">
    <property type="entry name" value="aa-tRNA-synt_IIb"/>
</dbReference>
<dbReference type="GO" id="GO:0005524">
    <property type="term" value="F:ATP binding"/>
    <property type="evidence" value="ECO:0007669"/>
    <property type="project" value="UniProtKB-KW"/>
</dbReference>
<dbReference type="GO" id="GO:0016740">
    <property type="term" value="F:transferase activity"/>
    <property type="evidence" value="ECO:0007669"/>
    <property type="project" value="UniProtKB-ARBA"/>
</dbReference>
<comment type="similarity">
    <text evidence="3">Belongs to the class-II aminoacyl-tRNA synthetase family. Type-1 seryl-tRNA synthetase subfamily.</text>
</comment>
<keyword evidence="8" id="KW-0067">ATP-binding</keyword>
<dbReference type="PANTHER" id="PTHR43697:SF1">
    <property type="entry name" value="SERINE--TRNA LIGASE"/>
    <property type="match status" value="1"/>
</dbReference>
<dbReference type="PRINTS" id="PR00981">
    <property type="entry name" value="TRNASYNTHSER"/>
</dbReference>
<dbReference type="GO" id="GO:0004828">
    <property type="term" value="F:serine-tRNA ligase activity"/>
    <property type="evidence" value="ECO:0007669"/>
    <property type="project" value="UniProtKB-EC"/>
</dbReference>
<evidence type="ECO:0000256" key="9">
    <source>
        <dbReference type="ARBA" id="ARBA00022917"/>
    </source>
</evidence>
<evidence type="ECO:0000256" key="10">
    <source>
        <dbReference type="ARBA" id="ARBA00023146"/>
    </source>
</evidence>
<dbReference type="PANTHER" id="PTHR43697">
    <property type="entry name" value="SERYL-TRNA SYNTHETASE"/>
    <property type="match status" value="1"/>
</dbReference>
<comment type="caution">
    <text evidence="16">The sequence shown here is derived from an EMBL/GenBank/DDBJ whole genome shotgun (WGS) entry which is preliminary data.</text>
</comment>
<evidence type="ECO:0000313" key="16">
    <source>
        <dbReference type="EMBL" id="ETJ00324.1"/>
    </source>
</evidence>
<feature type="non-terminal residue" evidence="16">
    <location>
        <position position="143"/>
    </location>
</feature>
<dbReference type="EC" id="6.1.1.11" evidence="4"/>
<reference evidence="16 17" key="1">
    <citation type="submission" date="2013-12" db="EMBL/GenBank/DDBJ databases">
        <title>A Varibaculum cambriense genome reconstructed from a premature infant gut community with otherwise low bacterial novelty that shifts toward anaerobic metabolism during the third week of life.</title>
        <authorList>
            <person name="Brown C.T."/>
            <person name="Sharon I."/>
            <person name="Thomas B.C."/>
            <person name="Castelle C.J."/>
            <person name="Morowitz M.J."/>
            <person name="Banfield J.F."/>
        </authorList>
    </citation>
    <scope>NUCLEOTIDE SEQUENCE [LARGE SCALE GENOMIC DNA]</scope>
    <source>
        <strain evidence="17">DORA_11</strain>
    </source>
</reference>
<evidence type="ECO:0000259" key="15">
    <source>
        <dbReference type="PROSITE" id="PS50862"/>
    </source>
</evidence>
<keyword evidence="7" id="KW-0547">Nucleotide-binding</keyword>
<evidence type="ECO:0000256" key="13">
    <source>
        <dbReference type="ARBA" id="ARBA00047929"/>
    </source>
</evidence>
<evidence type="ECO:0000256" key="6">
    <source>
        <dbReference type="ARBA" id="ARBA00022598"/>
    </source>
</evidence>
<evidence type="ECO:0000256" key="3">
    <source>
        <dbReference type="ARBA" id="ARBA00010728"/>
    </source>
</evidence>
<dbReference type="InterPro" id="IPR002317">
    <property type="entry name" value="Ser-tRNA-ligase_type_1"/>
</dbReference>
<dbReference type="PROSITE" id="PS50862">
    <property type="entry name" value="AA_TRNA_LIGASE_II"/>
    <property type="match status" value="1"/>
</dbReference>
<evidence type="ECO:0000256" key="1">
    <source>
        <dbReference type="ARBA" id="ARBA00004496"/>
    </source>
</evidence>
<comment type="subcellular location">
    <subcellularLocation>
        <location evidence="1">Cytoplasm</location>
    </subcellularLocation>
</comment>
<organism evidence="16 17">
    <name type="scientific">Veillonella dispar DORA_11</name>
    <dbReference type="NCBI Taxonomy" id="1403949"/>
    <lineage>
        <taxon>Bacteria</taxon>
        <taxon>Bacillati</taxon>
        <taxon>Bacillota</taxon>
        <taxon>Negativicutes</taxon>
        <taxon>Veillonellales</taxon>
        <taxon>Veillonellaceae</taxon>
        <taxon>Veillonella</taxon>
    </lineage>
</organism>